<dbReference type="Pfam" id="PF14322">
    <property type="entry name" value="SusD-like_3"/>
    <property type="match status" value="1"/>
</dbReference>
<dbReference type="Proteomes" id="UP000322362">
    <property type="component" value="Unassembled WGS sequence"/>
</dbReference>
<dbReference type="InterPro" id="IPR012944">
    <property type="entry name" value="SusD_RagB_dom"/>
</dbReference>
<proteinExistence type="inferred from homology"/>
<evidence type="ECO:0000313" key="9">
    <source>
        <dbReference type="EMBL" id="TYR37440.1"/>
    </source>
</evidence>
<feature type="domain" description="SusD-like N-terminal" evidence="8">
    <location>
        <begin position="29"/>
        <end position="232"/>
    </location>
</feature>
<comment type="similarity">
    <text evidence="2">Belongs to the SusD family.</text>
</comment>
<sequence>MKKRNNILIIYLRSVPLIIIILLISGCEKFLDEKPDRSLAIPSTLKDLQALLDYHAAFTNDSNAGEISSDDFYVTQADWASLSSEAHRRAYTWEGTHLFETGSIDWSIFSTAVYHSNSVLEGLQNIERDETNASEYDHIMGQALLFRAKNILGATFIWCLAYDEATASTDLGLPLRQNTDFNEISVRSSLQETYDQVIADLKKSIQLLPTTPISYIRASRPAAYACLSRAYLSMRRYEEAGRYADSCLQIFNDLIDYNTLTNSTATYPFVELNKEVILQSLASPGQILNLTRGRIVDELYESYAENDLRKTLFFTTNTDNSHGFKGRYSGSVDLFLGLATDEMYLTRAECFAREEKIDEALADLNTLLITRWETGTFSPLSASNATNALNIILEERRKQLVFRGLRWMDLKRLNKEEANITLKRTMNGKEQILYPNDLRYALPIPEDIIELTGMPQNFR</sequence>
<dbReference type="Pfam" id="PF07980">
    <property type="entry name" value="SusD_RagB"/>
    <property type="match status" value="1"/>
</dbReference>
<keyword evidence="6" id="KW-0812">Transmembrane</keyword>
<gene>
    <name evidence="9" type="ORF">FXV77_05395</name>
</gene>
<dbReference type="InterPro" id="IPR011990">
    <property type="entry name" value="TPR-like_helical_dom_sf"/>
</dbReference>
<dbReference type="EMBL" id="VTAV01000002">
    <property type="protein sequence ID" value="TYR37440.1"/>
    <property type="molecule type" value="Genomic_DNA"/>
</dbReference>
<keyword evidence="10" id="KW-1185">Reference proteome</keyword>
<evidence type="ECO:0000259" key="8">
    <source>
        <dbReference type="Pfam" id="PF14322"/>
    </source>
</evidence>
<name>A0A5D4HF25_9SPHI</name>
<keyword evidence="6" id="KW-1133">Transmembrane helix</keyword>
<keyword evidence="4 6" id="KW-0472">Membrane</keyword>
<dbReference type="InterPro" id="IPR033985">
    <property type="entry name" value="SusD-like_N"/>
</dbReference>
<evidence type="ECO:0000256" key="2">
    <source>
        <dbReference type="ARBA" id="ARBA00006275"/>
    </source>
</evidence>
<evidence type="ECO:0000313" key="10">
    <source>
        <dbReference type="Proteomes" id="UP000322362"/>
    </source>
</evidence>
<dbReference type="SUPFAM" id="SSF48452">
    <property type="entry name" value="TPR-like"/>
    <property type="match status" value="1"/>
</dbReference>
<feature type="transmembrane region" description="Helical" evidence="6">
    <location>
        <begin position="7"/>
        <end position="26"/>
    </location>
</feature>
<evidence type="ECO:0000256" key="1">
    <source>
        <dbReference type="ARBA" id="ARBA00004442"/>
    </source>
</evidence>
<keyword evidence="5" id="KW-0998">Cell outer membrane</keyword>
<dbReference type="RefSeq" id="WP_148918181.1">
    <property type="nucleotide sequence ID" value="NZ_VTAV01000002.1"/>
</dbReference>
<accession>A0A5D4HF25</accession>
<evidence type="ECO:0000256" key="3">
    <source>
        <dbReference type="ARBA" id="ARBA00022729"/>
    </source>
</evidence>
<evidence type="ECO:0000256" key="6">
    <source>
        <dbReference type="SAM" id="Phobius"/>
    </source>
</evidence>
<organism evidence="9 10">
    <name type="scientific">Sphingobacterium phlebotomi</name>
    <dbReference type="NCBI Taxonomy" id="2605433"/>
    <lineage>
        <taxon>Bacteria</taxon>
        <taxon>Pseudomonadati</taxon>
        <taxon>Bacteroidota</taxon>
        <taxon>Sphingobacteriia</taxon>
        <taxon>Sphingobacteriales</taxon>
        <taxon>Sphingobacteriaceae</taxon>
        <taxon>Sphingobacterium</taxon>
    </lineage>
</organism>
<feature type="domain" description="RagB/SusD" evidence="7">
    <location>
        <begin position="342"/>
        <end position="425"/>
    </location>
</feature>
<dbReference type="PROSITE" id="PS51257">
    <property type="entry name" value="PROKAR_LIPOPROTEIN"/>
    <property type="match status" value="1"/>
</dbReference>
<evidence type="ECO:0000256" key="4">
    <source>
        <dbReference type="ARBA" id="ARBA00023136"/>
    </source>
</evidence>
<protein>
    <submittedName>
        <fullName evidence="9">RagB/SusD family nutrient uptake outer membrane protein</fullName>
    </submittedName>
</protein>
<keyword evidence="3" id="KW-0732">Signal</keyword>
<evidence type="ECO:0000259" key="7">
    <source>
        <dbReference type="Pfam" id="PF07980"/>
    </source>
</evidence>
<comment type="caution">
    <text evidence="9">The sequence shown here is derived from an EMBL/GenBank/DDBJ whole genome shotgun (WGS) entry which is preliminary data.</text>
</comment>
<dbReference type="Gene3D" id="1.25.40.390">
    <property type="match status" value="1"/>
</dbReference>
<dbReference type="GO" id="GO:0009279">
    <property type="term" value="C:cell outer membrane"/>
    <property type="evidence" value="ECO:0007669"/>
    <property type="project" value="UniProtKB-SubCell"/>
</dbReference>
<dbReference type="AlphaFoldDB" id="A0A5D4HF25"/>
<evidence type="ECO:0000256" key="5">
    <source>
        <dbReference type="ARBA" id="ARBA00023237"/>
    </source>
</evidence>
<comment type="subcellular location">
    <subcellularLocation>
        <location evidence="1">Cell outer membrane</location>
    </subcellularLocation>
</comment>
<reference evidence="9 10" key="1">
    <citation type="submission" date="2019-08" db="EMBL/GenBank/DDBJ databases">
        <title>Phlebobacter frassis gen. nov. sp. nov., a new member of family Sphingobacteriaceae isolated from sand fly rearing media.</title>
        <authorList>
            <person name="Kakumanu M.L."/>
            <person name="Marayati B.F."/>
            <person name="Wada-Katsumata A."/>
            <person name="Wasserberg G."/>
            <person name="Schal C."/>
            <person name="Apperson C.S."/>
            <person name="Ponnusamy L."/>
        </authorList>
    </citation>
    <scope>NUCLEOTIDE SEQUENCE [LARGE SCALE GENOMIC DNA]</scope>
    <source>
        <strain evidence="9 10">SSI9</strain>
    </source>
</reference>